<feature type="transmembrane region" description="Helical" evidence="8">
    <location>
        <begin position="116"/>
        <end position="135"/>
    </location>
</feature>
<evidence type="ECO:0000256" key="2">
    <source>
        <dbReference type="ARBA" id="ARBA00005887"/>
    </source>
</evidence>
<comment type="subcellular location">
    <subcellularLocation>
        <location evidence="8">Cell membrane</location>
        <topology evidence="8">Multi-pass membrane protein</topology>
    </subcellularLocation>
    <subcellularLocation>
        <location evidence="1">Membrane</location>
        <topology evidence="1">Multi-pass membrane protein</topology>
    </subcellularLocation>
</comment>
<feature type="transmembrane region" description="Helical" evidence="8">
    <location>
        <begin position="147"/>
        <end position="169"/>
    </location>
</feature>
<dbReference type="GO" id="GO:0097272">
    <property type="term" value="P:ammonium homeostasis"/>
    <property type="evidence" value="ECO:0007669"/>
    <property type="project" value="TreeGrafter"/>
</dbReference>
<comment type="similarity">
    <text evidence="2 8">Belongs to the ammonia transporter channel (TC 1.A.11.2) family.</text>
</comment>
<dbReference type="GO" id="GO:0005886">
    <property type="term" value="C:plasma membrane"/>
    <property type="evidence" value="ECO:0007669"/>
    <property type="project" value="UniProtKB-SubCell"/>
</dbReference>
<feature type="transmembrane region" description="Helical" evidence="8">
    <location>
        <begin position="234"/>
        <end position="252"/>
    </location>
</feature>
<dbReference type="NCBIfam" id="TIGR00836">
    <property type="entry name" value="amt"/>
    <property type="match status" value="1"/>
</dbReference>
<evidence type="ECO:0000256" key="5">
    <source>
        <dbReference type="ARBA" id="ARBA00022989"/>
    </source>
</evidence>
<dbReference type="Pfam" id="PF00909">
    <property type="entry name" value="Ammonium_transp"/>
    <property type="match status" value="1"/>
</dbReference>
<evidence type="ECO:0000313" key="10">
    <source>
        <dbReference type="EMBL" id="PAN07124.2"/>
    </source>
</evidence>
<feature type="domain" description="Ammonium transporter AmtB-like" evidence="9">
    <location>
        <begin position="38"/>
        <end position="461"/>
    </location>
</feature>
<sequence>MSCLDDLGLLLGGSSNASVAATYICNKFTDTSSAVDATYLLFSAYLVFAMQLGFAMLCAGSVRAKNSVNIMLTNVLDAAAGALFYYLFGFAFAFGTPSNGFIGRQFFGLKRLPQTGFGYDFFLFQWAFAIAAAGITSGSIAERTKFVAYLVYSAFLTGFVYPVVSHWFWSADGWASAGRTSGKLLFGSGVIDFAGSGVVHLVGGIAGLWGALIEGPRLGRFDGAGRPVAIRGHSASLVVLGTFLLWFGWFGFNPGSFLTISKVYGQSGTIDGQWEAVGRTAVTTSLAGSVAALTTLYAKKWMVGHWNATDVCNGLLGGFAAITAGCSVVDPWASVICGFVSAWVLIGCNKLAEMVRFDDPLEAAQLHGGCGAWGILFTALFARREYVEQIYGAPGRPYGLFMGGGGRLLAAHVVQILTIVGWVSLTMGPLFYALHKLGLLRVAEDDERRGMDVACHGGPGYVLVEQDGAGPAIEMDDA</sequence>
<dbReference type="Proteomes" id="UP000243499">
    <property type="component" value="Chromosome 1"/>
</dbReference>
<dbReference type="InterPro" id="IPR001905">
    <property type="entry name" value="Ammonium_transpt"/>
</dbReference>
<comment type="caution">
    <text evidence="8">Lacks conserved residue(s) required for the propagation of feature annotation.</text>
</comment>
<dbReference type="GO" id="GO:0008519">
    <property type="term" value="F:ammonium channel activity"/>
    <property type="evidence" value="ECO:0007669"/>
    <property type="project" value="InterPro"/>
</dbReference>
<evidence type="ECO:0000256" key="7">
    <source>
        <dbReference type="ARBA" id="ARBA00023177"/>
    </source>
</evidence>
<dbReference type="EMBL" id="CM008046">
    <property type="protein sequence ID" value="PAN07124.2"/>
    <property type="molecule type" value="Genomic_DNA"/>
</dbReference>
<dbReference type="SUPFAM" id="SSF111352">
    <property type="entry name" value="Ammonium transporter"/>
    <property type="match status" value="1"/>
</dbReference>
<evidence type="ECO:0000256" key="4">
    <source>
        <dbReference type="ARBA" id="ARBA00022692"/>
    </source>
</evidence>
<keyword evidence="5 8" id="KW-1133">Transmembrane helix</keyword>
<evidence type="ECO:0000256" key="1">
    <source>
        <dbReference type="ARBA" id="ARBA00004141"/>
    </source>
</evidence>
<dbReference type="AlphaFoldDB" id="A0A2S3GR51"/>
<dbReference type="FunFam" id="1.10.3430.10:FF:000006">
    <property type="entry name" value="Ammonium transporter"/>
    <property type="match status" value="1"/>
</dbReference>
<protein>
    <recommendedName>
        <fullName evidence="8">Ammonium transporter</fullName>
    </recommendedName>
</protein>
<dbReference type="PROSITE" id="PS01219">
    <property type="entry name" value="AMMONIUM_TRANSP"/>
    <property type="match status" value="1"/>
</dbReference>
<dbReference type="InterPro" id="IPR024041">
    <property type="entry name" value="NH4_transpt_AmtB-like_dom"/>
</dbReference>
<feature type="transmembrane region" description="Helical" evidence="8">
    <location>
        <begin position="189"/>
        <end position="213"/>
    </location>
</feature>
<feature type="transmembrane region" description="Helical" evidence="8">
    <location>
        <begin position="74"/>
        <end position="96"/>
    </location>
</feature>
<dbReference type="InterPro" id="IPR029020">
    <property type="entry name" value="Ammonium/urea_transptr"/>
</dbReference>
<evidence type="ECO:0000256" key="6">
    <source>
        <dbReference type="ARBA" id="ARBA00023136"/>
    </source>
</evidence>
<gene>
    <name evidence="10" type="ORF">PAHAL_1G310400</name>
</gene>
<organism evidence="10">
    <name type="scientific">Panicum hallii</name>
    <dbReference type="NCBI Taxonomy" id="206008"/>
    <lineage>
        <taxon>Eukaryota</taxon>
        <taxon>Viridiplantae</taxon>
        <taxon>Streptophyta</taxon>
        <taxon>Embryophyta</taxon>
        <taxon>Tracheophyta</taxon>
        <taxon>Spermatophyta</taxon>
        <taxon>Magnoliopsida</taxon>
        <taxon>Liliopsida</taxon>
        <taxon>Poales</taxon>
        <taxon>Poaceae</taxon>
        <taxon>PACMAD clade</taxon>
        <taxon>Panicoideae</taxon>
        <taxon>Panicodae</taxon>
        <taxon>Paniceae</taxon>
        <taxon>Panicinae</taxon>
        <taxon>Panicum</taxon>
        <taxon>Panicum sect. Panicum</taxon>
    </lineage>
</organism>
<feature type="transmembrane region" description="Helical" evidence="8">
    <location>
        <begin position="409"/>
        <end position="434"/>
    </location>
</feature>
<dbReference type="PANTHER" id="PTHR11730:SF121">
    <property type="entry name" value="AMMONIUM TRANSPORTER 1 MEMBER 1"/>
    <property type="match status" value="1"/>
</dbReference>
<evidence type="ECO:0000259" key="9">
    <source>
        <dbReference type="Pfam" id="PF00909"/>
    </source>
</evidence>
<evidence type="ECO:0000256" key="8">
    <source>
        <dbReference type="RuleBase" id="RU362002"/>
    </source>
</evidence>
<keyword evidence="7 8" id="KW-0924">Ammonia transport</keyword>
<keyword evidence="6 8" id="KW-0472">Membrane</keyword>
<dbReference type="Gramene" id="PAN07124">
    <property type="protein sequence ID" value="PAN07124"/>
    <property type="gene ID" value="PAHAL_1G310400"/>
</dbReference>
<dbReference type="InterPro" id="IPR018047">
    <property type="entry name" value="Ammonium_transpt_CS"/>
</dbReference>
<reference evidence="10" key="1">
    <citation type="submission" date="2018-04" db="EMBL/GenBank/DDBJ databases">
        <title>WGS assembly of Panicum hallii.</title>
        <authorList>
            <person name="Lovell J."/>
            <person name="Jenkins J."/>
            <person name="Lowry D."/>
            <person name="Mamidi S."/>
            <person name="Sreedasyam A."/>
            <person name="Weng X."/>
            <person name="Barry K."/>
            <person name="Bonette J."/>
            <person name="Campitelli B."/>
            <person name="Daum C."/>
            <person name="Gordon S."/>
            <person name="Gould B."/>
            <person name="Lipzen A."/>
            <person name="Macqueen A."/>
            <person name="Palacio-Mejia J."/>
            <person name="Plott C."/>
            <person name="Shakirov E."/>
            <person name="Shu S."/>
            <person name="Yoshinaga Y."/>
            <person name="Zane M."/>
            <person name="Rokhsar D."/>
            <person name="Grimwood J."/>
            <person name="Schmutz J."/>
            <person name="Juenger T."/>
        </authorList>
    </citation>
    <scope>NUCLEOTIDE SEQUENCE [LARGE SCALE GENOMIC DNA]</scope>
    <source>
        <strain evidence="10">FIL2</strain>
    </source>
</reference>
<feature type="transmembrane region" description="Helical" evidence="8">
    <location>
        <begin position="39"/>
        <end position="62"/>
    </location>
</feature>
<dbReference type="Gene3D" id="1.10.3430.10">
    <property type="entry name" value="Ammonium transporter AmtB like domains"/>
    <property type="match status" value="1"/>
</dbReference>
<evidence type="ECO:0000256" key="3">
    <source>
        <dbReference type="ARBA" id="ARBA00022448"/>
    </source>
</evidence>
<keyword evidence="4 8" id="KW-0812">Transmembrane</keyword>
<name>A0A2S3GR51_9POAL</name>
<keyword evidence="3 8" id="KW-0813">Transport</keyword>
<dbReference type="PANTHER" id="PTHR11730">
    <property type="entry name" value="AMMONIUM TRANSPORTER"/>
    <property type="match status" value="1"/>
</dbReference>
<accession>A0A2S3GR51</accession>
<proteinExistence type="inferred from homology"/>